<dbReference type="PROSITE" id="PS50405">
    <property type="entry name" value="GST_CTER"/>
    <property type="match status" value="1"/>
</dbReference>
<dbReference type="SUPFAM" id="SSF47616">
    <property type="entry name" value="GST C-terminal domain-like"/>
    <property type="match status" value="1"/>
</dbReference>
<proteinExistence type="inferred from homology"/>
<gene>
    <name evidence="4" type="ORF">SAMN05216258_108326</name>
</gene>
<dbReference type="Pfam" id="PF00043">
    <property type="entry name" value="GST_C"/>
    <property type="match status" value="1"/>
</dbReference>
<dbReference type="PANTHER" id="PTHR44051">
    <property type="entry name" value="GLUTATHIONE S-TRANSFERASE-RELATED"/>
    <property type="match status" value="1"/>
</dbReference>
<dbReference type="Gene3D" id="1.20.1050.10">
    <property type="match status" value="1"/>
</dbReference>
<dbReference type="InterPro" id="IPR010987">
    <property type="entry name" value="Glutathione-S-Trfase_C-like"/>
</dbReference>
<dbReference type="RefSeq" id="WP_092862144.1">
    <property type="nucleotide sequence ID" value="NZ_FOQH01000008.1"/>
</dbReference>
<dbReference type="PROSITE" id="PS50404">
    <property type="entry name" value="GST_NTER"/>
    <property type="match status" value="1"/>
</dbReference>
<accession>A0A1I3K763</accession>
<dbReference type="SFLD" id="SFLDS00019">
    <property type="entry name" value="Glutathione_Transferase_(cytos"/>
    <property type="match status" value="1"/>
</dbReference>
<dbReference type="InterPro" id="IPR036249">
    <property type="entry name" value="Thioredoxin-like_sf"/>
</dbReference>
<dbReference type="SUPFAM" id="SSF52833">
    <property type="entry name" value="Thioredoxin-like"/>
    <property type="match status" value="1"/>
</dbReference>
<dbReference type="STRING" id="1114924.SAMN05216258_108326"/>
<comment type="similarity">
    <text evidence="1">Belongs to the GST superfamily.</text>
</comment>
<dbReference type="Proteomes" id="UP000199377">
    <property type="component" value="Unassembled WGS sequence"/>
</dbReference>
<dbReference type="SFLD" id="SFLDG00358">
    <property type="entry name" value="Main_(cytGST)"/>
    <property type="match status" value="1"/>
</dbReference>
<protein>
    <submittedName>
        <fullName evidence="4">Glutathione S-transferase</fullName>
    </submittedName>
</protein>
<feature type="domain" description="GST N-terminal" evidence="2">
    <location>
        <begin position="1"/>
        <end position="80"/>
    </location>
</feature>
<dbReference type="Gene3D" id="3.40.30.10">
    <property type="entry name" value="Glutaredoxin"/>
    <property type="match status" value="1"/>
</dbReference>
<dbReference type="InterPro" id="IPR040079">
    <property type="entry name" value="Glutathione_S-Trfase"/>
</dbReference>
<keyword evidence="4" id="KW-0808">Transferase</keyword>
<dbReference type="EMBL" id="FOQH01000008">
    <property type="protein sequence ID" value="SFI68307.1"/>
    <property type="molecule type" value="Genomic_DNA"/>
</dbReference>
<dbReference type="SFLD" id="SFLDG01150">
    <property type="entry name" value="Main.1:_Beta-like"/>
    <property type="match status" value="1"/>
</dbReference>
<evidence type="ECO:0000313" key="5">
    <source>
        <dbReference type="Proteomes" id="UP000199377"/>
    </source>
</evidence>
<evidence type="ECO:0000256" key="1">
    <source>
        <dbReference type="RuleBase" id="RU003494"/>
    </source>
</evidence>
<dbReference type="OrthoDB" id="9810080at2"/>
<dbReference type="InterPro" id="IPR036282">
    <property type="entry name" value="Glutathione-S-Trfase_C_sf"/>
</dbReference>
<dbReference type="Pfam" id="PF02798">
    <property type="entry name" value="GST_N"/>
    <property type="match status" value="1"/>
</dbReference>
<dbReference type="PANTHER" id="PTHR44051:SF8">
    <property type="entry name" value="GLUTATHIONE S-TRANSFERASE GSTA"/>
    <property type="match status" value="1"/>
</dbReference>
<organism evidence="4 5">
    <name type="scientific">Albimonas pacifica</name>
    <dbReference type="NCBI Taxonomy" id="1114924"/>
    <lineage>
        <taxon>Bacteria</taxon>
        <taxon>Pseudomonadati</taxon>
        <taxon>Pseudomonadota</taxon>
        <taxon>Alphaproteobacteria</taxon>
        <taxon>Rhodobacterales</taxon>
        <taxon>Paracoccaceae</taxon>
        <taxon>Albimonas</taxon>
    </lineage>
</organism>
<evidence type="ECO:0000259" key="3">
    <source>
        <dbReference type="PROSITE" id="PS50405"/>
    </source>
</evidence>
<reference evidence="4 5" key="1">
    <citation type="submission" date="2016-10" db="EMBL/GenBank/DDBJ databases">
        <authorList>
            <person name="de Groot N.N."/>
        </authorList>
    </citation>
    <scope>NUCLEOTIDE SEQUENCE [LARGE SCALE GENOMIC DNA]</scope>
    <source>
        <strain evidence="4 5">CGMCC 1.11030</strain>
    </source>
</reference>
<sequence>MILHLHPFSQNSRRIQALLDCAGLAYERRVVDLTTGAQRRPEFLALNPNGQIPVLEDDGLVLSESMAILRHICRSRGLETWYPEAPAARAKVDQWLDWTQCRFARPTSLVFFNTVVADPEENAHLIAEGKRLLADLTPILEGALAGREWLVGEGPTIADLALVSCMQSLEFVGARPQGPGIDAWFARLNAMEGVRAALPEPFLARMSAAA</sequence>
<evidence type="ECO:0000313" key="4">
    <source>
        <dbReference type="EMBL" id="SFI68307.1"/>
    </source>
</evidence>
<name>A0A1I3K763_9RHOB</name>
<feature type="domain" description="GST C-terminal" evidence="3">
    <location>
        <begin position="85"/>
        <end position="210"/>
    </location>
</feature>
<keyword evidence="5" id="KW-1185">Reference proteome</keyword>
<dbReference type="InterPro" id="IPR004045">
    <property type="entry name" value="Glutathione_S-Trfase_N"/>
</dbReference>
<dbReference type="AlphaFoldDB" id="A0A1I3K763"/>
<dbReference type="GO" id="GO:0016740">
    <property type="term" value="F:transferase activity"/>
    <property type="evidence" value="ECO:0007669"/>
    <property type="project" value="UniProtKB-KW"/>
</dbReference>
<evidence type="ECO:0000259" key="2">
    <source>
        <dbReference type="PROSITE" id="PS50404"/>
    </source>
</evidence>
<dbReference type="InterPro" id="IPR004046">
    <property type="entry name" value="GST_C"/>
</dbReference>